<dbReference type="WBParaSite" id="Minc3s07716g41446">
    <property type="protein sequence ID" value="Minc3s07716g41446"/>
    <property type="gene ID" value="Minc3s07716g41446"/>
</dbReference>
<accession>A0A914NU18</accession>
<evidence type="ECO:0000313" key="2">
    <source>
        <dbReference type="WBParaSite" id="Minc3s07716g41446"/>
    </source>
</evidence>
<evidence type="ECO:0000313" key="1">
    <source>
        <dbReference type="Proteomes" id="UP000887563"/>
    </source>
</evidence>
<name>A0A914NU18_MELIC</name>
<dbReference type="Proteomes" id="UP000887563">
    <property type="component" value="Unplaced"/>
</dbReference>
<sequence length="63" mass="7004">MPVLSSRYNSTQRLDNTGIALRLHHDYCCSGHRCCTSSTFDFPTIFCCFVAGCHLNFLTANGV</sequence>
<organism evidence="1 2">
    <name type="scientific">Meloidogyne incognita</name>
    <name type="common">Southern root-knot nematode worm</name>
    <name type="synonym">Oxyuris incognita</name>
    <dbReference type="NCBI Taxonomy" id="6306"/>
    <lineage>
        <taxon>Eukaryota</taxon>
        <taxon>Metazoa</taxon>
        <taxon>Ecdysozoa</taxon>
        <taxon>Nematoda</taxon>
        <taxon>Chromadorea</taxon>
        <taxon>Rhabditida</taxon>
        <taxon>Tylenchina</taxon>
        <taxon>Tylenchomorpha</taxon>
        <taxon>Tylenchoidea</taxon>
        <taxon>Meloidogynidae</taxon>
        <taxon>Meloidogyninae</taxon>
        <taxon>Meloidogyne</taxon>
        <taxon>Meloidogyne incognita group</taxon>
    </lineage>
</organism>
<protein>
    <submittedName>
        <fullName evidence="2">Candidate secreted effector</fullName>
    </submittedName>
</protein>
<reference evidence="2" key="1">
    <citation type="submission" date="2022-11" db="UniProtKB">
        <authorList>
            <consortium name="WormBaseParasite"/>
        </authorList>
    </citation>
    <scope>IDENTIFICATION</scope>
</reference>
<proteinExistence type="predicted"/>
<dbReference type="AlphaFoldDB" id="A0A914NU18"/>
<keyword evidence="1" id="KW-1185">Reference proteome</keyword>